<dbReference type="GO" id="GO:0046872">
    <property type="term" value="F:metal ion binding"/>
    <property type="evidence" value="ECO:0007669"/>
    <property type="project" value="UniProtKB-KW"/>
</dbReference>
<gene>
    <name evidence="2" type="ORF">BZM27_16110</name>
</gene>
<name>A0A4R0XIR2_9BURK</name>
<dbReference type="AlphaFoldDB" id="A0A4R0XIR2"/>
<dbReference type="CDD" id="cd16841">
    <property type="entry name" value="RraA_family"/>
    <property type="match status" value="1"/>
</dbReference>
<sequence>MNEFTLEIREALSRLGTATITAALARRGIRNVFMQGVAPLSSDQRRMVGIAYTMRFLPAREDKSGPTALNRGQIQVQAMEQCPPGGVLVIDSRGDARAASAGDLYIGRLKQRGCAGIVTDGGLRDSDGILKTGLPAFQQRPASPPNSLVHLPIDLNLPIACGGVAVFPGDVVVGDRDGVVVVPIELAEAVVQEGAASALYEEFADEQLAQGRALPGLFPNADDETKHAFESWKHSRAS</sequence>
<comment type="cofactor">
    <cofactor evidence="1">
        <name>Mg(2+)</name>
        <dbReference type="ChEBI" id="CHEBI:18420"/>
    </cofactor>
</comment>
<dbReference type="PANTHER" id="PTHR33254">
    <property type="entry name" value="4-HYDROXY-4-METHYL-2-OXOGLUTARATE ALDOLASE 3-RELATED"/>
    <property type="match status" value="1"/>
</dbReference>
<proteinExistence type="predicted"/>
<dbReference type="NCBIfam" id="NF006093">
    <property type="entry name" value="PRK08245.1"/>
    <property type="match status" value="1"/>
</dbReference>
<accession>A0A4R0XIR2</accession>
<dbReference type="InterPro" id="IPR005493">
    <property type="entry name" value="RraA/RraA-like"/>
</dbReference>
<comment type="caution">
    <text evidence="2">The sequence shown here is derived from an EMBL/GenBank/DDBJ whole genome shotgun (WGS) entry which is preliminary data.</text>
</comment>
<evidence type="ECO:0000313" key="2">
    <source>
        <dbReference type="EMBL" id="TCG07880.1"/>
    </source>
</evidence>
<feature type="binding site" evidence="1">
    <location>
        <position position="125"/>
    </location>
    <ligand>
        <name>Mg(2+)</name>
        <dbReference type="ChEBI" id="CHEBI:18420"/>
    </ligand>
</feature>
<keyword evidence="1" id="KW-0479">Metal-binding</keyword>
<keyword evidence="3" id="KW-1185">Reference proteome</keyword>
<dbReference type="Pfam" id="PF03737">
    <property type="entry name" value="RraA-like"/>
    <property type="match status" value="1"/>
</dbReference>
<reference evidence="2 3" key="1">
    <citation type="submission" date="2017-02" db="EMBL/GenBank/DDBJ databases">
        <title>Paraburkholderia sophoroidis sp. nov. and Paraburkholderia steynii sp. nov. rhizobial symbionts of the fynbos legume Hypocalyptus sophoroides.</title>
        <authorList>
            <person name="Steenkamp E.T."/>
            <person name="Beukes C.W."/>
            <person name="Van Zyl E."/>
            <person name="Avontuur J."/>
            <person name="Chan W.Y."/>
            <person name="Hassen A."/>
            <person name="Palmer M."/>
            <person name="Mthombeni L."/>
            <person name="Phalane F."/>
            <person name="Sereme K."/>
            <person name="Venter S.N."/>
        </authorList>
    </citation>
    <scope>NUCLEOTIDE SEQUENCE [LARGE SCALE GENOMIC DNA]</scope>
    <source>
        <strain evidence="2 3">HC1.1ba</strain>
    </source>
</reference>
<dbReference type="Gene3D" id="3.50.30.40">
    <property type="entry name" value="Ribonuclease E inhibitor RraA/RraA-like"/>
    <property type="match status" value="1"/>
</dbReference>
<keyword evidence="1" id="KW-0460">Magnesium</keyword>
<protein>
    <submittedName>
        <fullName evidence="2">Uncharacterized protein</fullName>
    </submittedName>
</protein>
<evidence type="ECO:0000256" key="1">
    <source>
        <dbReference type="PIRSR" id="PIRSR605493-1"/>
    </source>
</evidence>
<dbReference type="InterPro" id="IPR036704">
    <property type="entry name" value="RraA/RraA-like_sf"/>
</dbReference>
<dbReference type="EMBL" id="MWML01000051">
    <property type="protein sequence ID" value="TCG07880.1"/>
    <property type="molecule type" value="Genomic_DNA"/>
</dbReference>
<feature type="binding site" evidence="1">
    <location>
        <position position="124"/>
    </location>
    <ligand>
        <name>Mg(2+)</name>
        <dbReference type="ChEBI" id="CHEBI:18420"/>
    </ligand>
</feature>
<organism evidence="2 3">
    <name type="scientific">Paraburkholderia steynii</name>
    <dbReference type="NCBI Taxonomy" id="1245441"/>
    <lineage>
        <taxon>Bacteria</taxon>
        <taxon>Pseudomonadati</taxon>
        <taxon>Pseudomonadota</taxon>
        <taxon>Betaproteobacteria</taxon>
        <taxon>Burkholderiales</taxon>
        <taxon>Burkholderiaceae</taxon>
        <taxon>Paraburkholderia</taxon>
    </lineage>
</organism>
<dbReference type="Proteomes" id="UP000294200">
    <property type="component" value="Unassembled WGS sequence"/>
</dbReference>
<evidence type="ECO:0000313" key="3">
    <source>
        <dbReference type="Proteomes" id="UP000294200"/>
    </source>
</evidence>
<dbReference type="SUPFAM" id="SSF89562">
    <property type="entry name" value="RraA-like"/>
    <property type="match status" value="1"/>
</dbReference>
<dbReference type="PANTHER" id="PTHR33254:SF16">
    <property type="entry name" value="BLR3842 PROTEIN"/>
    <property type="match status" value="1"/>
</dbReference>